<dbReference type="InterPro" id="IPR057888">
    <property type="entry name" value="crAss_MUZ_C"/>
</dbReference>
<reference evidence="3 4" key="1">
    <citation type="submission" date="2020-07" db="EMBL/GenBank/DDBJ databases">
        <title>Taxonomic proposal: Crassvirales, a new order of highly abundant and diverse bacterial viruses.</title>
        <authorList>
            <person name="Shkoporov A.N."/>
            <person name="Stockdale S.R."/>
            <person name="Guerin E."/>
            <person name="Ross R.P."/>
            <person name="Hill C."/>
        </authorList>
    </citation>
    <scope>NUCLEOTIDE SEQUENCE [LARGE SCALE GENOMIC DNA]</scope>
</reference>
<feature type="domain" description="Crassvirus muzzle protein C-terminal" evidence="1">
    <location>
        <begin position="1250"/>
        <end position="1340"/>
    </location>
</feature>
<feature type="domain" description="Crassvirus muzzle protein N-terminal region" evidence="2">
    <location>
        <begin position="4"/>
        <end position="1242"/>
    </location>
</feature>
<dbReference type="EMBL" id="MT774378">
    <property type="protein sequence ID" value="QOR58344.1"/>
    <property type="molecule type" value="Genomic_DNA"/>
</dbReference>
<evidence type="ECO:0000259" key="1">
    <source>
        <dbReference type="Pfam" id="PF25729"/>
    </source>
</evidence>
<accession>A0A7M1RW37</accession>
<organism evidence="3 4">
    <name type="scientific">uncultured phage cr106_1</name>
    <dbReference type="NCBI Taxonomy" id="2772062"/>
    <lineage>
        <taxon>Viruses</taxon>
        <taxon>Duplodnaviria</taxon>
        <taxon>Heunggongvirae</taxon>
        <taxon>Uroviricota</taxon>
        <taxon>Caudoviricetes</taxon>
        <taxon>Crassvirales</taxon>
        <taxon>Steigviridae</taxon>
        <taxon>Asinivirinae</taxon>
        <taxon>Mahstovirus</taxon>
        <taxon>Mahstovirus faecalis</taxon>
    </lineage>
</organism>
<dbReference type="InterPro" id="IPR057889">
    <property type="entry name" value="crAss_MUZ_N"/>
</dbReference>
<protein>
    <submittedName>
        <fullName evidence="3">Stabilization protein</fullName>
    </submittedName>
</protein>
<dbReference type="Pfam" id="PF25729">
    <property type="entry name" value="crAss_MUZ_C"/>
    <property type="match status" value="1"/>
</dbReference>
<sequence>MESKVVQFIPKGMNRDISKSKLSNNYMYDAMNIRITARENSTALSVTNEKGNKEVTITPTQIEGQYLGSAILNNYVVIFTTNSGTDRIYRLEYKPNNFFESKLLFQGNLGFNVEYPIEALSIYENDNIQKIYWTDGLNRPRVINIIADTSKYTNNSFDFVQVLGLKETLKVSRIDTANGLFAPGVIQYAMTYFNKYGQESNIFATSDLLYTSFGDRGGSPEDKVSNSFRIQLSNVDTSFEYIRLYSIYRTSIDATPVVKNVADIVISGSTVSYVDTNTTGSSIDPTELLYVGGEDVVFKTMTQKDNTLFLGNYKINRKLVTPTIKNALRGGTINFSTKDLYANEVYGTYPYINQLKFSSSQITTFKYGETYRFGVQFQHKTGKWSEAIFINDSVVNQHPSVINVATSGGKERYKLVTGYYDLNNATIIQQLVNLGYVRARGIVVYPSPSDRTILCQGVVCPTVANIKDRINNSPYAQSSWFFRPFAPNSMNSQDWDKVPCPVANIHNYTLASANRKGGEVQSNDYINRLFSSYKKFSSTQERLNYVSPYDDQFVIDQNIVTFHSPDIEFNDELQSIDGQSVKFRIVGVISLDALQSDVSVLAETPNPDPSDLGMYKPFIQVTSSSLGNEDGWKILSAAPLWMAKGKKDANNLFSFPVGWMVYPWHRNGSLVNVGNVAENEKIPAKLKQKKLSNLRYSLSTTYFDIDKVWYAERDDANHNGITNVNIFNSNEVSLIKINPPTNSGLGNLNYYGNVDRILAPGFYGDYIDNKGYTIWLAGWNNGSGYENGDYNTIFNSTVVSTYNIKEITNSNMKYFTEPISVKYKSTPHAVFAFNYTSKSQQVILPDNGNNPISTAINGVDVNIPPVWLDSFPTTETLPIYQDIISGATSAGLWIGELYNDNVINRFGGTSEEALEANRWVAAGPVVNLTNDSGAVVTSARIIYNEGDTYFQRYDCLKTYPFTLEDQNSVVEIMSFMCETRINIDGRYDRNRGQANNLVMTPQNFNLLNPVYSQKNNFFNYRSINYNRYNIDYFPNSVTWTKTKLLGEVTDTWTNITVASTLDLDGDKGELRLLEKLGNEIFSFQDKGIANILFNSRVQIPTSEGVPIEISNSYKVDGKRYVTIAHGLQNKWAKTITPSGMYFIDNITNDIMLFNGQQLSSISSEKGFRTFIGETNSLTEWNSRDFSNYIIQYDATNDDVYFIKKDICLCYSELLQEFTSFFNYENVPFMFNMNGNFYSYKNNTIWQHELGDYNSFYGEPKPYYVTVVCNPDEPYDKIFNVVEYRADFYDQSGVFMPLTSFDKLEVWNEYQSGLSMLSMNEATSSNLKKKFNVWRALVPRDSANGRDRIRNTWAYIKLSNICKNNYRAELHDIMVHYNV</sequence>
<dbReference type="RefSeq" id="YP_010110502.1">
    <property type="nucleotide sequence ID" value="NC_055871.1"/>
</dbReference>
<evidence type="ECO:0000313" key="4">
    <source>
        <dbReference type="Proteomes" id="UP000593828"/>
    </source>
</evidence>
<dbReference type="Proteomes" id="UP000593828">
    <property type="component" value="Segment"/>
</dbReference>
<dbReference type="GeneID" id="65128814"/>
<evidence type="ECO:0000313" key="3">
    <source>
        <dbReference type="EMBL" id="QOR58344.1"/>
    </source>
</evidence>
<dbReference type="Pfam" id="PF25731">
    <property type="entry name" value="crAss_MUZ"/>
    <property type="match status" value="1"/>
</dbReference>
<name>A0A7M1RW37_9CAUD</name>
<keyword evidence="4" id="KW-1185">Reference proteome</keyword>
<evidence type="ECO:0000259" key="2">
    <source>
        <dbReference type="Pfam" id="PF25731"/>
    </source>
</evidence>
<proteinExistence type="predicted"/>
<dbReference type="KEGG" id="vg:65128814"/>